<proteinExistence type="predicted"/>
<name>A0A9N8H2C0_9STRA</name>
<evidence type="ECO:0000256" key="1">
    <source>
        <dbReference type="SAM" id="SignalP"/>
    </source>
</evidence>
<dbReference type="PANTHER" id="PTHR47721:SF2">
    <property type="entry name" value="OS01G0235100 PROTEIN"/>
    <property type="match status" value="1"/>
</dbReference>
<dbReference type="AlphaFoldDB" id="A0A9N8H2C0"/>
<evidence type="ECO:0000313" key="3">
    <source>
        <dbReference type="Proteomes" id="UP001153069"/>
    </source>
</evidence>
<accession>A0A9N8H2C0</accession>
<keyword evidence="3" id="KW-1185">Reference proteome</keyword>
<dbReference type="Proteomes" id="UP001153069">
    <property type="component" value="Unassembled WGS sequence"/>
</dbReference>
<protein>
    <recommendedName>
        <fullName evidence="4">Secreted protein</fullName>
    </recommendedName>
</protein>
<organism evidence="2 3">
    <name type="scientific">Seminavis robusta</name>
    <dbReference type="NCBI Taxonomy" id="568900"/>
    <lineage>
        <taxon>Eukaryota</taxon>
        <taxon>Sar</taxon>
        <taxon>Stramenopiles</taxon>
        <taxon>Ochrophyta</taxon>
        <taxon>Bacillariophyta</taxon>
        <taxon>Bacillariophyceae</taxon>
        <taxon>Bacillariophycidae</taxon>
        <taxon>Naviculales</taxon>
        <taxon>Naviculaceae</taxon>
        <taxon>Seminavis</taxon>
    </lineage>
</organism>
<gene>
    <name evidence="2" type="ORF">SEMRO_61_G035160.1</name>
</gene>
<evidence type="ECO:0000313" key="2">
    <source>
        <dbReference type="EMBL" id="CAB9499463.1"/>
    </source>
</evidence>
<feature type="signal peptide" evidence="1">
    <location>
        <begin position="1"/>
        <end position="21"/>
    </location>
</feature>
<evidence type="ECO:0008006" key="4">
    <source>
        <dbReference type="Google" id="ProtNLM"/>
    </source>
</evidence>
<dbReference type="PANTHER" id="PTHR47721">
    <property type="entry name" value="OS01G0235100 PROTEIN"/>
    <property type="match status" value="1"/>
</dbReference>
<comment type="caution">
    <text evidence="2">The sequence shown here is derived from an EMBL/GenBank/DDBJ whole genome shotgun (WGS) entry which is preliminary data.</text>
</comment>
<feature type="chain" id="PRO_5040108031" description="Secreted protein" evidence="1">
    <location>
        <begin position="22"/>
        <end position="123"/>
    </location>
</feature>
<keyword evidence="1" id="KW-0732">Signal</keyword>
<dbReference type="OrthoDB" id="421474at2759"/>
<dbReference type="EMBL" id="CAICTM010000060">
    <property type="protein sequence ID" value="CAB9499463.1"/>
    <property type="molecule type" value="Genomic_DNA"/>
</dbReference>
<sequence length="123" mass="13193">MKSPLYLLLALTVLVAPLCSAFQATLYPATRQSHHVPIFMSEPSEADSSQEPVETTAAVDPNIVCPNCDMCDGSGRIAGGIGAVVPWIPIKAYRPCPNFIERGGSYQRAGQGLDEIAFGRKQD</sequence>
<reference evidence="2" key="1">
    <citation type="submission" date="2020-06" db="EMBL/GenBank/DDBJ databases">
        <authorList>
            <consortium name="Plant Systems Biology data submission"/>
        </authorList>
    </citation>
    <scope>NUCLEOTIDE SEQUENCE</scope>
    <source>
        <strain evidence="2">D6</strain>
    </source>
</reference>